<dbReference type="Gene3D" id="2.60.120.380">
    <property type="match status" value="1"/>
</dbReference>
<dbReference type="CDD" id="cd14014">
    <property type="entry name" value="STKc_PknB_like"/>
    <property type="match status" value="1"/>
</dbReference>
<feature type="compositionally biased region" description="Low complexity" evidence="10">
    <location>
        <begin position="314"/>
        <end position="341"/>
    </location>
</feature>
<evidence type="ECO:0000256" key="4">
    <source>
        <dbReference type="ARBA" id="ARBA00022741"/>
    </source>
</evidence>
<comment type="caution">
    <text evidence="12">The sequence shown here is derived from an EMBL/GenBank/DDBJ whole genome shotgun (WGS) entry which is preliminary data.</text>
</comment>
<evidence type="ECO:0000256" key="7">
    <source>
        <dbReference type="ARBA" id="ARBA00047899"/>
    </source>
</evidence>
<dbReference type="PANTHER" id="PTHR24363">
    <property type="entry name" value="SERINE/THREONINE PROTEIN KINASE"/>
    <property type="match status" value="1"/>
</dbReference>
<feature type="non-terminal residue" evidence="12">
    <location>
        <position position="599"/>
    </location>
</feature>
<feature type="domain" description="Protein kinase" evidence="11">
    <location>
        <begin position="15"/>
        <end position="283"/>
    </location>
</feature>
<gene>
    <name evidence="12" type="ORF">VB854_18010</name>
</gene>
<proteinExistence type="predicted"/>
<keyword evidence="6 9" id="KW-0067">ATP-binding</keyword>
<evidence type="ECO:0000256" key="8">
    <source>
        <dbReference type="ARBA" id="ARBA00048679"/>
    </source>
</evidence>
<dbReference type="PROSITE" id="PS00109">
    <property type="entry name" value="PROTEIN_KINASE_TYR"/>
    <property type="match status" value="1"/>
</dbReference>
<evidence type="ECO:0000313" key="12">
    <source>
        <dbReference type="EMBL" id="MEA5520836.1"/>
    </source>
</evidence>
<dbReference type="InterPro" id="IPR008266">
    <property type="entry name" value="Tyr_kinase_AS"/>
</dbReference>
<accession>A0ABU5U1S8</accession>
<feature type="region of interest" description="Disordered" evidence="10">
    <location>
        <begin position="282"/>
        <end position="302"/>
    </location>
</feature>
<feature type="region of interest" description="Disordered" evidence="10">
    <location>
        <begin position="540"/>
        <end position="599"/>
    </location>
</feature>
<sequence length="599" mass="65845">MQPAIPLGTVLQNRYRLLDILGQGGFGRTYLAEDQGRFNERCALKEFIPPTTETYAFEKSKELFRREAQVLYQIKHPQIPQFCAVFEENQRLFLVQDYVEGKTYHTLLNERKNSPPGFPTTFSEAEVLQFLRQILPILDYIHSLGIIHRDISPDNIILRQRDQIPVLIDFGVVNALATQIHSTQGTLPPVTRVGKLGYAPLEQLQTGKVSPSSDLYALGVTTIVLLTGHEPHHLLDQTTLTWNWQQAVVVRPAFAQIINRMLSRQPGDRYQSAAELERALQNLDPPTPKTAGTPGTPAPNLSEMKTVAVGHLAPLSTPASPNANSNNNSNNNSPTIPTTAPKSLWENPWVIVTTGMVVALLTGWGSVALIRGLLTDDQNKSEQTPEVVISPNPTLSPRPTRPGSTVIPPQEPIRPTPTPEATPSPQPTPTTDSSGRRLDVYPGEPVVIEGLLQGGTRTSYVVSAEAQEQLYVVVSGDGVLLNVYDPDENPVDSGSQEVSSWQGTVPVSGDYTIELQTVPGLAETSYNLEVHLVNTLPPLLPEPEPEPTFEPIPEPEPTFEPIPEPEPTFEPIPEPEPTFEPIPEPEPTFEPTPQPEPTI</sequence>
<comment type="catalytic activity">
    <reaction evidence="7">
        <text>L-threonyl-[protein] + ATP = O-phospho-L-threonyl-[protein] + ADP + H(+)</text>
        <dbReference type="Rhea" id="RHEA:46608"/>
        <dbReference type="Rhea" id="RHEA-COMP:11060"/>
        <dbReference type="Rhea" id="RHEA-COMP:11605"/>
        <dbReference type="ChEBI" id="CHEBI:15378"/>
        <dbReference type="ChEBI" id="CHEBI:30013"/>
        <dbReference type="ChEBI" id="CHEBI:30616"/>
        <dbReference type="ChEBI" id="CHEBI:61977"/>
        <dbReference type="ChEBI" id="CHEBI:456216"/>
        <dbReference type="EC" id="2.7.11.1"/>
    </reaction>
</comment>
<dbReference type="Proteomes" id="UP001301728">
    <property type="component" value="Unassembled WGS sequence"/>
</dbReference>
<evidence type="ECO:0000256" key="3">
    <source>
        <dbReference type="ARBA" id="ARBA00022679"/>
    </source>
</evidence>
<feature type="compositionally biased region" description="Pro residues" evidence="10">
    <location>
        <begin position="409"/>
        <end position="428"/>
    </location>
</feature>
<dbReference type="Gene3D" id="1.10.510.10">
    <property type="entry name" value="Transferase(Phosphotransferase) domain 1"/>
    <property type="match status" value="1"/>
</dbReference>
<evidence type="ECO:0000256" key="10">
    <source>
        <dbReference type="SAM" id="MobiDB-lite"/>
    </source>
</evidence>
<evidence type="ECO:0000259" key="11">
    <source>
        <dbReference type="PROSITE" id="PS50011"/>
    </source>
</evidence>
<evidence type="ECO:0000256" key="6">
    <source>
        <dbReference type="ARBA" id="ARBA00022840"/>
    </source>
</evidence>
<reference evidence="12 13" key="1">
    <citation type="submission" date="2023-12" db="EMBL/GenBank/DDBJ databases">
        <title>Baltic Sea Cyanobacteria.</title>
        <authorList>
            <person name="Delbaje E."/>
            <person name="Fewer D.P."/>
            <person name="Shishido T.K."/>
        </authorList>
    </citation>
    <scope>NUCLEOTIDE SEQUENCE [LARGE SCALE GENOMIC DNA]</scope>
    <source>
        <strain evidence="12 13">CCNP 1315</strain>
    </source>
</reference>
<evidence type="ECO:0000313" key="13">
    <source>
        <dbReference type="Proteomes" id="UP001301728"/>
    </source>
</evidence>
<keyword evidence="3 12" id="KW-0808">Transferase</keyword>
<dbReference type="InterPro" id="IPR017441">
    <property type="entry name" value="Protein_kinase_ATP_BS"/>
</dbReference>
<dbReference type="EMBL" id="JAYGHT010000106">
    <property type="protein sequence ID" value="MEA5520836.1"/>
    <property type="molecule type" value="Genomic_DNA"/>
</dbReference>
<feature type="binding site" evidence="9">
    <location>
        <position position="45"/>
    </location>
    <ligand>
        <name>ATP</name>
        <dbReference type="ChEBI" id="CHEBI:30616"/>
    </ligand>
</feature>
<dbReference type="Gene3D" id="3.30.200.20">
    <property type="entry name" value="Phosphorylase Kinase, domain 1"/>
    <property type="match status" value="1"/>
</dbReference>
<organism evidence="12 13">
    <name type="scientific">Limnoraphis robusta CCNP1315</name>
    <dbReference type="NCBI Taxonomy" id="3110306"/>
    <lineage>
        <taxon>Bacteria</taxon>
        <taxon>Bacillati</taxon>
        <taxon>Cyanobacteriota</taxon>
        <taxon>Cyanophyceae</taxon>
        <taxon>Oscillatoriophycideae</taxon>
        <taxon>Oscillatoriales</taxon>
        <taxon>Sirenicapillariaceae</taxon>
        <taxon>Limnoraphis</taxon>
    </lineage>
</organism>
<dbReference type="InterPro" id="IPR011009">
    <property type="entry name" value="Kinase-like_dom_sf"/>
</dbReference>
<dbReference type="RefSeq" id="WP_323306907.1">
    <property type="nucleotide sequence ID" value="NZ_JAYGHT010000106.1"/>
</dbReference>
<feature type="region of interest" description="Disordered" evidence="10">
    <location>
        <begin position="314"/>
        <end position="342"/>
    </location>
</feature>
<keyword evidence="4 9" id="KW-0547">Nucleotide-binding</keyword>
<dbReference type="EC" id="2.7.11.1" evidence="1"/>
<dbReference type="PROSITE" id="PS00107">
    <property type="entry name" value="PROTEIN_KINASE_ATP"/>
    <property type="match status" value="1"/>
</dbReference>
<dbReference type="InterPro" id="IPR000719">
    <property type="entry name" value="Prot_kinase_dom"/>
</dbReference>
<dbReference type="SUPFAM" id="SSF56112">
    <property type="entry name" value="Protein kinase-like (PK-like)"/>
    <property type="match status" value="1"/>
</dbReference>
<evidence type="ECO:0000256" key="2">
    <source>
        <dbReference type="ARBA" id="ARBA00022527"/>
    </source>
</evidence>
<keyword evidence="13" id="KW-1185">Reference proteome</keyword>
<protein>
    <recommendedName>
        <fullName evidence="1">non-specific serine/threonine protein kinase</fullName>
        <ecNumber evidence="1">2.7.11.1</ecNumber>
    </recommendedName>
</protein>
<dbReference type="GO" id="GO:0004674">
    <property type="term" value="F:protein serine/threonine kinase activity"/>
    <property type="evidence" value="ECO:0007669"/>
    <property type="project" value="UniProtKB-EC"/>
</dbReference>
<comment type="catalytic activity">
    <reaction evidence="8">
        <text>L-seryl-[protein] + ATP = O-phospho-L-seryl-[protein] + ADP + H(+)</text>
        <dbReference type="Rhea" id="RHEA:17989"/>
        <dbReference type="Rhea" id="RHEA-COMP:9863"/>
        <dbReference type="Rhea" id="RHEA-COMP:11604"/>
        <dbReference type="ChEBI" id="CHEBI:15378"/>
        <dbReference type="ChEBI" id="CHEBI:29999"/>
        <dbReference type="ChEBI" id="CHEBI:30616"/>
        <dbReference type="ChEBI" id="CHEBI:83421"/>
        <dbReference type="ChEBI" id="CHEBI:456216"/>
        <dbReference type="EC" id="2.7.11.1"/>
    </reaction>
</comment>
<dbReference type="Pfam" id="PF00069">
    <property type="entry name" value="Pkinase"/>
    <property type="match status" value="1"/>
</dbReference>
<feature type="compositionally biased region" description="Low complexity" evidence="10">
    <location>
        <begin position="289"/>
        <end position="299"/>
    </location>
</feature>
<dbReference type="PANTHER" id="PTHR24363:SF0">
    <property type="entry name" value="SERINE_THREONINE KINASE LIKE DOMAIN CONTAINING 1"/>
    <property type="match status" value="1"/>
</dbReference>
<keyword evidence="5 12" id="KW-0418">Kinase</keyword>
<dbReference type="PROSITE" id="PS50011">
    <property type="entry name" value="PROTEIN_KINASE_DOM"/>
    <property type="match status" value="1"/>
</dbReference>
<name>A0ABU5U1S8_9CYAN</name>
<feature type="region of interest" description="Disordered" evidence="10">
    <location>
        <begin position="378"/>
        <end position="439"/>
    </location>
</feature>
<keyword evidence="2" id="KW-0723">Serine/threonine-protein kinase</keyword>
<evidence type="ECO:0000256" key="5">
    <source>
        <dbReference type="ARBA" id="ARBA00022777"/>
    </source>
</evidence>
<evidence type="ECO:0000256" key="1">
    <source>
        <dbReference type="ARBA" id="ARBA00012513"/>
    </source>
</evidence>
<evidence type="ECO:0000256" key="9">
    <source>
        <dbReference type="PROSITE-ProRule" id="PRU10141"/>
    </source>
</evidence>